<dbReference type="PANTHER" id="PTHR43649">
    <property type="entry name" value="ARABINOSE-BINDING PROTEIN-RELATED"/>
    <property type="match status" value="1"/>
</dbReference>
<sequence length="426" mass="44679">MRRMSWFASVAAVALVLTACGDDDNESTTEGSGGSEEEASGEVEVFTWWTEGGEKAGLDGLVSVFSEQCSDFEFVNGAVAGGAGSNAKQVLASRLQTGEPPDTFQAHAGGELLDYINADQLEDLSGLYDEWGLSDSVSENLLDAITLDGAIYSVPANVHRANVVWANPTVLEDAGLPAEAPASVDDWLADMQTLRDNGVDAPLAIATDWTQTMLLEAVLIAELGPEAYTGLYDGSTDWASAEVPAALEKYGQMLEFANADRAGLDWPDAVNKVTAGDAAYTLMGDWAAGKLDADGLELDTDYVWWPSPGTDGVFQWLADSFVLPVGAPNRAGTECWLEVVGSEDGQREFNTAKGSIPARTDADPSDYGPYAQAAMEDWASDALAPSLAHGSAAPVGWIDAVNSAVGQFSTSGDVGALQEQLAAAAQ</sequence>
<comment type="subcellular location">
    <subcellularLocation>
        <location evidence="1">Cell envelope</location>
    </subcellularLocation>
</comment>
<dbReference type="Proteomes" id="UP000475214">
    <property type="component" value="Unassembled WGS sequence"/>
</dbReference>
<feature type="signal peptide" evidence="8">
    <location>
        <begin position="1"/>
        <end position="19"/>
    </location>
</feature>
<evidence type="ECO:0000256" key="5">
    <source>
        <dbReference type="ARBA" id="ARBA00049629"/>
    </source>
</evidence>
<proteinExistence type="inferred from homology"/>
<gene>
    <name evidence="9" type="ORF">G1H10_03655</name>
</gene>
<keyword evidence="3" id="KW-0813">Transport</keyword>
<evidence type="ECO:0000256" key="2">
    <source>
        <dbReference type="ARBA" id="ARBA00008520"/>
    </source>
</evidence>
<feature type="chain" id="PRO_5038467635" description="Probable sugar-binding periplasmic protein" evidence="8">
    <location>
        <begin position="20"/>
        <end position="426"/>
    </location>
</feature>
<dbReference type="AlphaFoldDB" id="A0A6L9S458"/>
<dbReference type="EMBL" id="JAAGOA010000002">
    <property type="protein sequence ID" value="NED99257.1"/>
    <property type="molecule type" value="Genomic_DNA"/>
</dbReference>
<feature type="region of interest" description="Disordered" evidence="7">
    <location>
        <begin position="22"/>
        <end position="41"/>
    </location>
</feature>
<name>A0A6L9S458_9ACTN</name>
<evidence type="ECO:0000256" key="8">
    <source>
        <dbReference type="SAM" id="SignalP"/>
    </source>
</evidence>
<dbReference type="SUPFAM" id="SSF53850">
    <property type="entry name" value="Periplasmic binding protein-like II"/>
    <property type="match status" value="1"/>
</dbReference>
<comment type="similarity">
    <text evidence="2">Belongs to the bacterial solute-binding protein 1 family.</text>
</comment>
<accession>A0A6L9S458</accession>
<dbReference type="InterPro" id="IPR006059">
    <property type="entry name" value="SBP"/>
</dbReference>
<dbReference type="Pfam" id="PF01547">
    <property type="entry name" value="SBP_bac_1"/>
    <property type="match status" value="1"/>
</dbReference>
<evidence type="ECO:0000313" key="9">
    <source>
        <dbReference type="EMBL" id="NED99257.1"/>
    </source>
</evidence>
<keyword evidence="4 8" id="KW-0732">Signal</keyword>
<comment type="function">
    <text evidence="5">Part of a binding-protein-dependent transport system for a sugar.</text>
</comment>
<protein>
    <recommendedName>
        <fullName evidence="6">Probable sugar-binding periplasmic protein</fullName>
    </recommendedName>
</protein>
<organism evidence="9 10">
    <name type="scientific">Phytoactinopolyspora halotolerans</name>
    <dbReference type="NCBI Taxonomy" id="1981512"/>
    <lineage>
        <taxon>Bacteria</taxon>
        <taxon>Bacillati</taxon>
        <taxon>Actinomycetota</taxon>
        <taxon>Actinomycetes</taxon>
        <taxon>Jiangellales</taxon>
        <taxon>Jiangellaceae</taxon>
        <taxon>Phytoactinopolyspora</taxon>
    </lineage>
</organism>
<evidence type="ECO:0000256" key="6">
    <source>
        <dbReference type="ARBA" id="ARBA00049753"/>
    </source>
</evidence>
<dbReference type="InterPro" id="IPR050490">
    <property type="entry name" value="Bact_solute-bd_prot1"/>
</dbReference>
<dbReference type="PANTHER" id="PTHR43649:SF28">
    <property type="entry name" value="BINDING PROTEIN COMPONENT OF ABC SUGAR TRANSPORTER-RELATED"/>
    <property type="match status" value="1"/>
</dbReference>
<dbReference type="PROSITE" id="PS51257">
    <property type="entry name" value="PROKAR_LIPOPROTEIN"/>
    <property type="match status" value="1"/>
</dbReference>
<evidence type="ECO:0000256" key="4">
    <source>
        <dbReference type="ARBA" id="ARBA00022729"/>
    </source>
</evidence>
<evidence type="ECO:0000256" key="1">
    <source>
        <dbReference type="ARBA" id="ARBA00004196"/>
    </source>
</evidence>
<keyword evidence="10" id="KW-1185">Reference proteome</keyword>
<dbReference type="RefSeq" id="WP_163732781.1">
    <property type="nucleotide sequence ID" value="NZ_JAAGOA010000002.1"/>
</dbReference>
<evidence type="ECO:0000256" key="7">
    <source>
        <dbReference type="SAM" id="MobiDB-lite"/>
    </source>
</evidence>
<dbReference type="Gene3D" id="3.40.190.10">
    <property type="entry name" value="Periplasmic binding protein-like II"/>
    <property type="match status" value="2"/>
</dbReference>
<reference evidence="9 10" key="1">
    <citation type="submission" date="2020-02" db="EMBL/GenBank/DDBJ databases">
        <authorList>
            <person name="Li X.-J."/>
            <person name="Han X.-M."/>
        </authorList>
    </citation>
    <scope>NUCLEOTIDE SEQUENCE [LARGE SCALE GENOMIC DNA]</scope>
    <source>
        <strain evidence="9 10">CCTCC AB 2017055</strain>
    </source>
</reference>
<comment type="caution">
    <text evidence="9">The sequence shown here is derived from an EMBL/GenBank/DDBJ whole genome shotgun (WGS) entry which is preliminary data.</text>
</comment>
<evidence type="ECO:0000313" key="10">
    <source>
        <dbReference type="Proteomes" id="UP000475214"/>
    </source>
</evidence>
<evidence type="ECO:0000256" key="3">
    <source>
        <dbReference type="ARBA" id="ARBA00022448"/>
    </source>
</evidence>
<dbReference type="GO" id="GO:0030313">
    <property type="term" value="C:cell envelope"/>
    <property type="evidence" value="ECO:0007669"/>
    <property type="project" value="UniProtKB-SubCell"/>
</dbReference>